<evidence type="ECO:0000259" key="2">
    <source>
        <dbReference type="SMART" id="SM00943"/>
    </source>
</evidence>
<comment type="caution">
    <text evidence="3">The sequence shown here is derived from an EMBL/GenBank/DDBJ whole genome shotgun (WGS) entry which is preliminary data.</text>
</comment>
<feature type="domain" description="Primase C-terminal 1" evidence="1">
    <location>
        <begin position="194"/>
        <end position="260"/>
    </location>
</feature>
<evidence type="ECO:0000313" key="3">
    <source>
        <dbReference type="EMBL" id="PVY83086.1"/>
    </source>
</evidence>
<reference evidence="3 4" key="1">
    <citation type="submission" date="2018-04" db="EMBL/GenBank/DDBJ databases">
        <title>Genomic Encyclopedia of Type Strains, Phase IV (KMG-IV): sequencing the most valuable type-strain genomes for metagenomic binning, comparative biology and taxonomic classification.</title>
        <authorList>
            <person name="Goeker M."/>
        </authorList>
    </citation>
    <scope>NUCLEOTIDE SEQUENCE [LARGE SCALE GENOMIC DNA]</scope>
    <source>
        <strain evidence="3 4">DSM 28795</strain>
    </source>
</reference>
<organism evidence="3 4">
    <name type="scientific">Convivina intestini</name>
    <dbReference type="NCBI Taxonomy" id="1505726"/>
    <lineage>
        <taxon>Bacteria</taxon>
        <taxon>Bacillati</taxon>
        <taxon>Bacillota</taxon>
        <taxon>Bacilli</taxon>
        <taxon>Lactobacillales</taxon>
        <taxon>Lactobacillaceae</taxon>
        <taxon>Convivina</taxon>
    </lineage>
</organism>
<feature type="domain" description="DNA primase/polymerase bifunctional N-terminal" evidence="2">
    <location>
        <begin position="9"/>
        <end position="170"/>
    </location>
</feature>
<dbReference type="AlphaFoldDB" id="A0A2U1D5Y0"/>
<protein>
    <submittedName>
        <fullName evidence="3">Primase-like protein</fullName>
    </submittedName>
</protein>
<dbReference type="RefSeq" id="WP_089939355.1">
    <property type="nucleotide sequence ID" value="NZ_CAKOEX010000009.1"/>
</dbReference>
<dbReference type="SMART" id="SM00942">
    <property type="entry name" value="PriCT_1"/>
    <property type="match status" value="1"/>
</dbReference>
<sequence>MAANQLAVIQSYLDLGAYVFMALPNSKHNATEGGYKNSFNRLADLRAWVADHPQYKGGNIGIDLDKSPLIVIDMDKHTGNGVQSLGQYFKSNGVDPESLQETYIERTAGDGLHAFYRLNNGQKLNHHIKALESVDMLTTGGVIVAPSQVDGKVYRALTPLNTIKPVPDWVGKLGTTKTSHKHREARYSTVERWEMVRDGFTTGQRNDQATSLFGYLLNIKGMLLETATEIVSEINARSNEPLPTSELETIFVSVAKKEIARRKRINQQRKQYKGMEA</sequence>
<gene>
    <name evidence="3" type="ORF">C7384_10934</name>
</gene>
<dbReference type="Pfam" id="PF09250">
    <property type="entry name" value="Prim-Pol"/>
    <property type="match status" value="1"/>
</dbReference>
<keyword evidence="4" id="KW-1185">Reference proteome</keyword>
<dbReference type="CDD" id="cd04859">
    <property type="entry name" value="Prim_Pol"/>
    <property type="match status" value="1"/>
</dbReference>
<evidence type="ECO:0000313" key="4">
    <source>
        <dbReference type="Proteomes" id="UP000245433"/>
    </source>
</evidence>
<dbReference type="SUPFAM" id="SSF56747">
    <property type="entry name" value="Prim-pol domain"/>
    <property type="match status" value="1"/>
</dbReference>
<proteinExistence type="predicted"/>
<accession>A0A2U1D5Y0</accession>
<dbReference type="SMART" id="SM00943">
    <property type="entry name" value="Prim-Pol"/>
    <property type="match status" value="1"/>
</dbReference>
<dbReference type="InterPro" id="IPR014820">
    <property type="entry name" value="PriCT_1"/>
</dbReference>
<evidence type="ECO:0000259" key="1">
    <source>
        <dbReference type="SMART" id="SM00942"/>
    </source>
</evidence>
<dbReference type="Proteomes" id="UP000245433">
    <property type="component" value="Unassembled WGS sequence"/>
</dbReference>
<name>A0A2U1D5Y0_9LACO</name>
<dbReference type="Pfam" id="PF08708">
    <property type="entry name" value="PriCT_1"/>
    <property type="match status" value="1"/>
</dbReference>
<dbReference type="InterPro" id="IPR015330">
    <property type="entry name" value="DNA_primase/pol_bifunc_N"/>
</dbReference>
<dbReference type="EMBL" id="QEKT01000009">
    <property type="protein sequence ID" value="PVY83086.1"/>
    <property type="molecule type" value="Genomic_DNA"/>
</dbReference>
<dbReference type="OrthoDB" id="2303110at2"/>